<keyword evidence="2" id="KW-1185">Reference proteome</keyword>
<dbReference type="InterPro" id="IPR038389">
    <property type="entry name" value="PSMG2_sf"/>
</dbReference>
<dbReference type="NCBIfam" id="TIGR00161">
    <property type="entry name" value="proteasome assembly chaperone family protein"/>
    <property type="match status" value="1"/>
</dbReference>
<dbReference type="Proteomes" id="UP000825933">
    <property type="component" value="Unassembled WGS sequence"/>
</dbReference>
<dbReference type="RefSeq" id="WP_081882666.1">
    <property type="nucleotide sequence ID" value="NZ_JAIOUQ010000003.1"/>
</dbReference>
<dbReference type="AlphaFoldDB" id="A0A8T5USJ5"/>
<dbReference type="GO" id="GO:0000502">
    <property type="term" value="C:proteasome complex"/>
    <property type="evidence" value="ECO:0007669"/>
    <property type="project" value="UniProtKB-KW"/>
</dbReference>
<dbReference type="SUPFAM" id="SSF159659">
    <property type="entry name" value="Cgl1923-like"/>
    <property type="match status" value="1"/>
</dbReference>
<reference evidence="2" key="1">
    <citation type="journal article" date="2022" name="Microbiol. Resour. Announc.">
        <title>Draft Genome Sequence of a Methanogenic Archaeon from West Spitsbergen Permafrost.</title>
        <authorList>
            <person name="Trubitsyn V."/>
            <person name="Rivkina E."/>
            <person name="Shcherbakova V."/>
        </authorList>
    </citation>
    <scope>NUCLEOTIDE SEQUENCE [LARGE SCALE GENOMIC DNA]</scope>
    <source>
        <strain evidence="2">VT</strain>
    </source>
</reference>
<keyword evidence="1" id="KW-0647">Proteasome</keyword>
<proteinExistence type="predicted"/>
<gene>
    <name evidence="1" type="ORF">K8N75_02640</name>
</gene>
<name>A0A8T5USJ5_9EURY</name>
<evidence type="ECO:0000313" key="1">
    <source>
        <dbReference type="EMBL" id="MBZ2164946.1"/>
    </source>
</evidence>
<protein>
    <submittedName>
        <fullName evidence="1">Proteasome assembly chaperone family protein</fullName>
    </submittedName>
</protein>
<sequence>MVKMVETEVECCKIVSEDVKDAIVLEGSPELGLIGNILGWLLVEELKMKQIGYIDSKEFPPLAVLYKGIAIHPFRVYSTDGIVLFLSDFIIPPNVSYDMSNAIVDWMERNNSKGLITFNSMVVMEKTGSVAGAANSEEALKKLGELDLPILPFGNVNGLSGSLLTKTAIKNIPASCLFAEVLNQYPDPRAAASLVNVLNKMLNIDVNAQPLLKEADEIEERLKELAKRVQSENEPESPIYS</sequence>
<comment type="caution">
    <text evidence="1">The sequence shown here is derived from an EMBL/GenBank/DDBJ whole genome shotgun (WGS) entry which is preliminary data.</text>
</comment>
<dbReference type="Gene3D" id="3.40.50.10900">
    <property type="entry name" value="PAC-like subunit"/>
    <property type="match status" value="1"/>
</dbReference>
<evidence type="ECO:0000313" key="2">
    <source>
        <dbReference type="Proteomes" id="UP000825933"/>
    </source>
</evidence>
<dbReference type="PANTHER" id="PTHR35610:SF8">
    <property type="entry name" value="3-ISOPROPYLMALATE DEHYDRATASE"/>
    <property type="match status" value="1"/>
</dbReference>
<dbReference type="EMBL" id="JAIOUQ010000003">
    <property type="protein sequence ID" value="MBZ2164946.1"/>
    <property type="molecule type" value="Genomic_DNA"/>
</dbReference>
<organism evidence="1 2">
    <name type="scientific">Methanobacterium spitsbergense</name>
    <dbReference type="NCBI Taxonomy" id="2874285"/>
    <lineage>
        <taxon>Archaea</taxon>
        <taxon>Methanobacteriati</taxon>
        <taxon>Methanobacteriota</taxon>
        <taxon>Methanomada group</taxon>
        <taxon>Methanobacteria</taxon>
        <taxon>Methanobacteriales</taxon>
        <taxon>Methanobacteriaceae</taxon>
        <taxon>Methanobacterium</taxon>
    </lineage>
</organism>
<accession>A0A8T5USJ5</accession>
<dbReference type="InterPro" id="IPR019151">
    <property type="entry name" value="Proteasome_assmbl_chaperone_2"/>
</dbReference>
<dbReference type="Pfam" id="PF09754">
    <property type="entry name" value="PAC2"/>
    <property type="match status" value="1"/>
</dbReference>
<dbReference type="PANTHER" id="PTHR35610">
    <property type="entry name" value="3-ISOPROPYLMALATE DEHYDRATASE-RELATED"/>
    <property type="match status" value="1"/>
</dbReference>
<dbReference type="InterPro" id="IPR004425">
    <property type="entry name" value="MJ0106-like"/>
</dbReference>